<reference evidence="2" key="1">
    <citation type="journal article" date="2006" name="PLoS Biol.">
        <title>Macronuclear genome sequence of the ciliate Tetrahymena thermophila, a model eukaryote.</title>
        <authorList>
            <person name="Eisen J.A."/>
            <person name="Coyne R.S."/>
            <person name="Wu M."/>
            <person name="Wu D."/>
            <person name="Thiagarajan M."/>
            <person name="Wortman J.R."/>
            <person name="Badger J.H."/>
            <person name="Ren Q."/>
            <person name="Amedeo P."/>
            <person name="Jones K.M."/>
            <person name="Tallon L.J."/>
            <person name="Delcher A.L."/>
            <person name="Salzberg S.L."/>
            <person name="Silva J.C."/>
            <person name="Haas B.J."/>
            <person name="Majoros W.H."/>
            <person name="Farzad M."/>
            <person name="Carlton J.M."/>
            <person name="Smith R.K. Jr."/>
            <person name="Garg J."/>
            <person name="Pearlman R.E."/>
            <person name="Karrer K.M."/>
            <person name="Sun L."/>
            <person name="Manning G."/>
            <person name="Elde N.C."/>
            <person name="Turkewitz A.P."/>
            <person name="Asai D.J."/>
            <person name="Wilkes D.E."/>
            <person name="Wang Y."/>
            <person name="Cai H."/>
            <person name="Collins K."/>
            <person name="Stewart B.A."/>
            <person name="Lee S.R."/>
            <person name="Wilamowska K."/>
            <person name="Weinberg Z."/>
            <person name="Ruzzo W.L."/>
            <person name="Wloga D."/>
            <person name="Gaertig J."/>
            <person name="Frankel J."/>
            <person name="Tsao C.-C."/>
            <person name="Gorovsky M.A."/>
            <person name="Keeling P.J."/>
            <person name="Waller R.F."/>
            <person name="Patron N.J."/>
            <person name="Cherry J.M."/>
            <person name="Stover N.A."/>
            <person name="Krieger C.J."/>
            <person name="del Toro C."/>
            <person name="Ryder H.F."/>
            <person name="Williamson S.C."/>
            <person name="Barbeau R.A."/>
            <person name="Hamilton E.P."/>
            <person name="Orias E."/>
        </authorList>
    </citation>
    <scope>NUCLEOTIDE SEQUENCE [LARGE SCALE GENOMIC DNA]</scope>
    <source>
        <strain evidence="2">SB210</strain>
    </source>
</reference>
<sequence>MKEHIFELPLCQGRITSFFSNQNGSQTADFYRNYLQATMLNMKLETDQQNSLSFGRINEINLAY</sequence>
<dbReference type="EMBL" id="GG662615">
    <property type="protein sequence ID" value="EWS73231.1"/>
    <property type="molecule type" value="Genomic_DNA"/>
</dbReference>
<name>W7XGG4_TETTS</name>
<dbReference type="InParanoid" id="W7XGG4"/>
<evidence type="ECO:0000313" key="2">
    <source>
        <dbReference type="Proteomes" id="UP000009168"/>
    </source>
</evidence>
<protein>
    <submittedName>
        <fullName evidence="1">Uncharacterized protein</fullName>
    </submittedName>
</protein>
<proteinExistence type="predicted"/>
<organism evidence="1 2">
    <name type="scientific">Tetrahymena thermophila (strain SB210)</name>
    <dbReference type="NCBI Taxonomy" id="312017"/>
    <lineage>
        <taxon>Eukaryota</taxon>
        <taxon>Sar</taxon>
        <taxon>Alveolata</taxon>
        <taxon>Ciliophora</taxon>
        <taxon>Intramacronucleata</taxon>
        <taxon>Oligohymenophorea</taxon>
        <taxon>Hymenostomatida</taxon>
        <taxon>Tetrahymenina</taxon>
        <taxon>Tetrahymenidae</taxon>
        <taxon>Tetrahymena</taxon>
    </lineage>
</organism>
<gene>
    <name evidence="1" type="ORF">TTHERM_001359457</name>
</gene>
<keyword evidence="2" id="KW-1185">Reference proteome</keyword>
<dbReference type="Proteomes" id="UP000009168">
    <property type="component" value="Unassembled WGS sequence"/>
</dbReference>
<evidence type="ECO:0000313" key="1">
    <source>
        <dbReference type="EMBL" id="EWS73231.1"/>
    </source>
</evidence>
<dbReference type="GeneID" id="24442217"/>
<accession>W7XGG4</accession>
<dbReference type="KEGG" id="tet:TTHERM_001359457"/>
<dbReference type="AlphaFoldDB" id="W7XGG4"/>
<dbReference type="RefSeq" id="XP_012654232.1">
    <property type="nucleotide sequence ID" value="XM_012798778.1"/>
</dbReference>